<accession>A0AA40KC75</accession>
<dbReference type="Proteomes" id="UP001172155">
    <property type="component" value="Unassembled WGS sequence"/>
</dbReference>
<dbReference type="AlphaFoldDB" id="A0AA40KC75"/>
<evidence type="ECO:0000313" key="2">
    <source>
        <dbReference type="EMBL" id="KAK0753585.1"/>
    </source>
</evidence>
<dbReference type="EMBL" id="JAUKUD010000001">
    <property type="protein sequence ID" value="KAK0753585.1"/>
    <property type="molecule type" value="Genomic_DNA"/>
</dbReference>
<evidence type="ECO:0000313" key="3">
    <source>
        <dbReference type="Proteomes" id="UP001172155"/>
    </source>
</evidence>
<gene>
    <name evidence="2" type="ORF">B0T18DRAFT_18324</name>
</gene>
<keyword evidence="3" id="KW-1185">Reference proteome</keyword>
<evidence type="ECO:0000256" key="1">
    <source>
        <dbReference type="SAM" id="MobiDB-lite"/>
    </source>
</evidence>
<proteinExistence type="predicted"/>
<comment type="caution">
    <text evidence="2">The sequence shown here is derived from an EMBL/GenBank/DDBJ whole genome shotgun (WGS) entry which is preliminary data.</text>
</comment>
<organism evidence="2 3">
    <name type="scientific">Schizothecium vesticola</name>
    <dbReference type="NCBI Taxonomy" id="314040"/>
    <lineage>
        <taxon>Eukaryota</taxon>
        <taxon>Fungi</taxon>
        <taxon>Dikarya</taxon>
        <taxon>Ascomycota</taxon>
        <taxon>Pezizomycotina</taxon>
        <taxon>Sordariomycetes</taxon>
        <taxon>Sordariomycetidae</taxon>
        <taxon>Sordariales</taxon>
        <taxon>Schizotheciaceae</taxon>
        <taxon>Schizothecium</taxon>
    </lineage>
</organism>
<sequence length="210" mass="22416">MSSVPFHTSHRAGTGQGRSVDPGCRACASELGPRRYCPAGRPADDEEDLARSYASVSAYVMTCGPGPSPRSLSCWLVPGLTDDGDDVYEIGARSIFPEARPGRRANWLPSGPRLLPIPRMGSHGIASLELGGKGSTCRGQHAVAQQAPRFARGCPSTVGREGVTEEEERCRYVENRNLARDLLSQILTGRSGTVLAQVPNKQLGRTSDGI</sequence>
<protein>
    <submittedName>
        <fullName evidence="2">Uncharacterized protein</fullName>
    </submittedName>
</protein>
<reference evidence="2" key="1">
    <citation type="submission" date="2023-06" db="EMBL/GenBank/DDBJ databases">
        <title>Genome-scale phylogeny and comparative genomics of the fungal order Sordariales.</title>
        <authorList>
            <consortium name="Lawrence Berkeley National Laboratory"/>
            <person name="Hensen N."/>
            <person name="Bonometti L."/>
            <person name="Westerberg I."/>
            <person name="Brannstrom I.O."/>
            <person name="Guillou S."/>
            <person name="Cros-Aarteil S."/>
            <person name="Calhoun S."/>
            <person name="Haridas S."/>
            <person name="Kuo A."/>
            <person name="Mondo S."/>
            <person name="Pangilinan J."/>
            <person name="Riley R."/>
            <person name="LaButti K."/>
            <person name="Andreopoulos B."/>
            <person name="Lipzen A."/>
            <person name="Chen C."/>
            <person name="Yanf M."/>
            <person name="Daum C."/>
            <person name="Ng V."/>
            <person name="Clum A."/>
            <person name="Steindorff A."/>
            <person name="Ohm R."/>
            <person name="Martin F."/>
            <person name="Silar P."/>
            <person name="Natvig D."/>
            <person name="Lalanne C."/>
            <person name="Gautier V."/>
            <person name="Ament-velasquez S.L."/>
            <person name="Kruys A."/>
            <person name="Hutchinson M.I."/>
            <person name="Powell A.J."/>
            <person name="Barry K."/>
            <person name="Miller A.N."/>
            <person name="Grigoriev I.V."/>
            <person name="Debuchy R."/>
            <person name="Gladieux P."/>
            <person name="Thoren M.H."/>
            <person name="Johannesson H."/>
        </authorList>
    </citation>
    <scope>NUCLEOTIDE SEQUENCE</scope>
    <source>
        <strain evidence="2">SMH3187-1</strain>
    </source>
</reference>
<feature type="region of interest" description="Disordered" evidence="1">
    <location>
        <begin position="1"/>
        <end position="22"/>
    </location>
</feature>
<name>A0AA40KC75_9PEZI</name>